<dbReference type="InterPro" id="IPR051675">
    <property type="entry name" value="Endo/Exo/Phosphatase_dom_1"/>
</dbReference>
<feature type="compositionally biased region" description="Acidic residues" evidence="1">
    <location>
        <begin position="36"/>
        <end position="47"/>
    </location>
</feature>
<feature type="domain" description="Helix-hairpin-helix DNA-binding motif class 1" evidence="3">
    <location>
        <begin position="296"/>
        <end position="315"/>
    </location>
</feature>
<feature type="domain" description="Helix-hairpin-helix DNA-binding motif class 1" evidence="3">
    <location>
        <begin position="266"/>
        <end position="285"/>
    </location>
</feature>
<dbReference type="PANTHER" id="PTHR21180">
    <property type="entry name" value="ENDONUCLEASE/EXONUCLEASE/PHOSPHATASE FAMILY DOMAIN-CONTAINING PROTEIN 1"/>
    <property type="match status" value="1"/>
</dbReference>
<accession>A0A7K0D4V5</accession>
<feature type="transmembrane region" description="Helical" evidence="2">
    <location>
        <begin position="99"/>
        <end position="117"/>
    </location>
</feature>
<dbReference type="InterPro" id="IPR003583">
    <property type="entry name" value="Hlx-hairpin-Hlx_DNA-bd_motif"/>
</dbReference>
<dbReference type="GO" id="GO:0015627">
    <property type="term" value="C:type II protein secretion system complex"/>
    <property type="evidence" value="ECO:0007669"/>
    <property type="project" value="TreeGrafter"/>
</dbReference>
<dbReference type="SUPFAM" id="SSF47781">
    <property type="entry name" value="RuvA domain 2-like"/>
    <property type="match status" value="1"/>
</dbReference>
<comment type="caution">
    <text evidence="4">The sequence shown here is derived from an EMBL/GenBank/DDBJ whole genome shotgun (WGS) entry which is preliminary data.</text>
</comment>
<dbReference type="GO" id="GO:0015628">
    <property type="term" value="P:protein secretion by the type II secretion system"/>
    <property type="evidence" value="ECO:0007669"/>
    <property type="project" value="TreeGrafter"/>
</dbReference>
<reference evidence="4 5" key="1">
    <citation type="submission" date="2019-10" db="EMBL/GenBank/DDBJ databases">
        <title>Nocardia macrotermitis sp. nov. and Nocardia aurantia sp. nov., isolated from the gut of fungus growing-termite Macrotermes natalensis.</title>
        <authorList>
            <person name="Benndorf R."/>
            <person name="Schwitalla J."/>
            <person name="Martin K."/>
            <person name="De Beer W."/>
            <person name="Kaster A.-K."/>
            <person name="Vollmers J."/>
            <person name="Poulsen M."/>
            <person name="Beemelmanns C."/>
        </authorList>
    </citation>
    <scope>NUCLEOTIDE SEQUENCE [LARGE SCALE GENOMIC DNA]</scope>
    <source>
        <strain evidence="4 5">RB20</strain>
    </source>
</reference>
<dbReference type="Proteomes" id="UP000438448">
    <property type="component" value="Unassembled WGS sequence"/>
</dbReference>
<proteinExistence type="predicted"/>
<feature type="region of interest" description="Disordered" evidence="1">
    <location>
        <begin position="121"/>
        <end position="165"/>
    </location>
</feature>
<feature type="region of interest" description="Disordered" evidence="1">
    <location>
        <begin position="17"/>
        <end position="65"/>
    </location>
</feature>
<name>A0A7K0D4V5_9NOCA</name>
<evidence type="ECO:0000313" key="4">
    <source>
        <dbReference type="EMBL" id="MQY20760.1"/>
    </source>
</evidence>
<dbReference type="InterPro" id="IPR004509">
    <property type="entry name" value="Competence_ComEA_HhH"/>
</dbReference>
<dbReference type="AlphaFoldDB" id="A0A7K0D4V5"/>
<keyword evidence="2" id="KW-0472">Membrane</keyword>
<dbReference type="GO" id="GO:0006281">
    <property type="term" value="P:DNA repair"/>
    <property type="evidence" value="ECO:0007669"/>
    <property type="project" value="InterPro"/>
</dbReference>
<gene>
    <name evidence="4" type="ORF">NRB20_38680</name>
</gene>
<dbReference type="EMBL" id="WEGK01000007">
    <property type="protein sequence ID" value="MQY20760.1"/>
    <property type="molecule type" value="Genomic_DNA"/>
</dbReference>
<dbReference type="SMART" id="SM00278">
    <property type="entry name" value="HhH1"/>
    <property type="match status" value="2"/>
</dbReference>
<protein>
    <recommendedName>
        <fullName evidence="3">Helix-hairpin-helix DNA-binding motif class 1 domain-containing protein</fullName>
    </recommendedName>
</protein>
<evidence type="ECO:0000256" key="2">
    <source>
        <dbReference type="SAM" id="Phobius"/>
    </source>
</evidence>
<keyword evidence="5" id="KW-1185">Reference proteome</keyword>
<dbReference type="Pfam" id="PF12836">
    <property type="entry name" value="HHH_3"/>
    <property type="match status" value="1"/>
</dbReference>
<sequence>MVAGMARDDERMRVRERLGALDGRGPGRRAMRGGWESEEGEFEESEGETGTSGGWDDDVAGVPNTPHWLSEPAGSVSMWHERLMPARFRGVRLHPGRRGVLVLACVGVVAVLSAVMVTQRESPVAEPVPPLPMAQSSDQVSESGPPVPSGTSVERPTSAPPPSRPAELVVSVVGLVEHVGLLHLPAGSRVADALAVAVAREGADLARLNLAQRLADGDQVIVGALGPRAGTPQLGSAVLSGTDHVARTSGASTPAAKVNLNTATESELDELPGVGPATARNIIAWRTEHGRFTTLDQLGEIPGLGHTRLARLRDLVTL</sequence>
<evidence type="ECO:0000313" key="5">
    <source>
        <dbReference type="Proteomes" id="UP000438448"/>
    </source>
</evidence>
<dbReference type="PANTHER" id="PTHR21180:SF32">
    <property type="entry name" value="ENDONUCLEASE_EXONUCLEASE_PHOSPHATASE FAMILY DOMAIN-CONTAINING PROTEIN 1"/>
    <property type="match status" value="1"/>
</dbReference>
<dbReference type="Gene3D" id="1.10.150.320">
    <property type="entry name" value="Photosystem II 12 kDa extrinsic protein"/>
    <property type="match status" value="1"/>
</dbReference>
<keyword evidence="2" id="KW-0812">Transmembrane</keyword>
<evidence type="ECO:0000259" key="3">
    <source>
        <dbReference type="SMART" id="SM00278"/>
    </source>
</evidence>
<organism evidence="4 5">
    <name type="scientific">Nocardia macrotermitis</name>
    <dbReference type="NCBI Taxonomy" id="2585198"/>
    <lineage>
        <taxon>Bacteria</taxon>
        <taxon>Bacillati</taxon>
        <taxon>Actinomycetota</taxon>
        <taxon>Actinomycetes</taxon>
        <taxon>Mycobacteriales</taxon>
        <taxon>Nocardiaceae</taxon>
        <taxon>Nocardia</taxon>
    </lineage>
</organism>
<evidence type="ECO:0000256" key="1">
    <source>
        <dbReference type="SAM" id="MobiDB-lite"/>
    </source>
</evidence>
<dbReference type="InterPro" id="IPR010994">
    <property type="entry name" value="RuvA_2-like"/>
</dbReference>
<dbReference type="GO" id="GO:0003677">
    <property type="term" value="F:DNA binding"/>
    <property type="evidence" value="ECO:0007669"/>
    <property type="project" value="InterPro"/>
</dbReference>
<dbReference type="NCBIfam" id="TIGR00426">
    <property type="entry name" value="competence protein ComEA helix-hairpin-helix repeat region"/>
    <property type="match status" value="1"/>
</dbReference>
<keyword evidence="2" id="KW-1133">Transmembrane helix</keyword>